<evidence type="ECO:0000256" key="4">
    <source>
        <dbReference type="ARBA" id="ARBA00022989"/>
    </source>
</evidence>
<evidence type="ECO:0000313" key="9">
    <source>
        <dbReference type="Proteomes" id="UP000466848"/>
    </source>
</evidence>
<dbReference type="GO" id="GO:0005886">
    <property type="term" value="C:plasma membrane"/>
    <property type="evidence" value="ECO:0007669"/>
    <property type="project" value="UniProtKB-SubCell"/>
</dbReference>
<feature type="transmembrane region" description="Helical" evidence="6">
    <location>
        <begin position="79"/>
        <end position="97"/>
    </location>
</feature>
<keyword evidence="9" id="KW-1185">Reference proteome</keyword>
<feature type="transmembrane region" description="Helical" evidence="6">
    <location>
        <begin position="225"/>
        <end position="246"/>
    </location>
</feature>
<dbReference type="InterPro" id="IPR050327">
    <property type="entry name" value="Proton-linked_MCT"/>
</dbReference>
<dbReference type="EMBL" id="CP048649">
    <property type="protein sequence ID" value="QIB67955.1"/>
    <property type="molecule type" value="Genomic_DNA"/>
</dbReference>
<dbReference type="Pfam" id="PF07690">
    <property type="entry name" value="MFS_1"/>
    <property type="match status" value="1"/>
</dbReference>
<organism evidence="8 9">
    <name type="scientific">Aminipila butyrica</name>
    <dbReference type="NCBI Taxonomy" id="433296"/>
    <lineage>
        <taxon>Bacteria</taxon>
        <taxon>Bacillati</taxon>
        <taxon>Bacillota</taxon>
        <taxon>Clostridia</taxon>
        <taxon>Peptostreptococcales</taxon>
        <taxon>Anaerovoracaceae</taxon>
        <taxon>Aminipila</taxon>
    </lineage>
</organism>
<comment type="subcellular location">
    <subcellularLocation>
        <location evidence="1">Cell membrane</location>
        <topology evidence="1">Multi-pass membrane protein</topology>
    </subcellularLocation>
</comment>
<sequence length="413" mass="43987">MDLVTQKTEENRVLIFSAAFIVIFCCSASAAFSVFSVPLQNATGANAAQVALTLTIYQSFMALFGIISGKIVDRFGPRMLMYAGGLIFGLGWLLTAFVNTLPLLYLTCGFIAGAGNGLLYNPSINTALKWYPEKRGTMSGILLGSASLGPLVLAKAGALLCEQFGTKGFIYIGLAYWILIWLVGWKMKAPEAGWKPAGFQQLAASGVTSLQRDFTPGEMLRTGKFWLMLVLFAISCTSGIMMIGSLSKIAQIQLAITPLAAANFVAINCLSNFCGRLIVGRFCDKTGELKTLLGILVVTIIGLFGLRIATTQMLFIFFLILLGASFGGVLVVFPPLTSKTFGVKNFGINYGIMFFAYAIGSLVGPQIAANAVNDSLGVHAYSMAYIVAIGVAALGILVDVIMIISQSGKKAIQ</sequence>
<dbReference type="GO" id="GO:0022857">
    <property type="term" value="F:transmembrane transporter activity"/>
    <property type="evidence" value="ECO:0007669"/>
    <property type="project" value="InterPro"/>
</dbReference>
<reference evidence="8 9" key="1">
    <citation type="submission" date="2020-02" db="EMBL/GenBank/DDBJ databases">
        <authorList>
            <person name="Kim Y.B."/>
            <person name="Roh S.W."/>
        </authorList>
    </citation>
    <scope>NUCLEOTIDE SEQUENCE [LARGE SCALE GENOMIC DNA]</scope>
    <source>
        <strain evidence="8 9">DSM 103574</strain>
    </source>
</reference>
<accession>A0A858BS67</accession>
<dbReference type="InterPro" id="IPR036259">
    <property type="entry name" value="MFS_trans_sf"/>
</dbReference>
<feature type="transmembrane region" description="Helical" evidence="6">
    <location>
        <begin position="166"/>
        <end position="185"/>
    </location>
</feature>
<evidence type="ECO:0000256" key="5">
    <source>
        <dbReference type="ARBA" id="ARBA00023136"/>
    </source>
</evidence>
<feature type="transmembrane region" description="Helical" evidence="6">
    <location>
        <begin position="380"/>
        <end position="404"/>
    </location>
</feature>
<dbReference type="Proteomes" id="UP000466848">
    <property type="component" value="Chromosome"/>
</dbReference>
<dbReference type="PANTHER" id="PTHR11360">
    <property type="entry name" value="MONOCARBOXYLATE TRANSPORTER"/>
    <property type="match status" value="1"/>
</dbReference>
<evidence type="ECO:0000313" key="8">
    <source>
        <dbReference type="EMBL" id="QIB67955.1"/>
    </source>
</evidence>
<dbReference type="KEGG" id="abut:Ami103574_00910"/>
<dbReference type="PROSITE" id="PS50850">
    <property type="entry name" value="MFS"/>
    <property type="match status" value="1"/>
</dbReference>
<evidence type="ECO:0000256" key="1">
    <source>
        <dbReference type="ARBA" id="ARBA00004651"/>
    </source>
</evidence>
<name>A0A858BS67_9FIRM</name>
<dbReference type="CDD" id="cd17353">
    <property type="entry name" value="MFS_OFA_like"/>
    <property type="match status" value="1"/>
</dbReference>
<feature type="transmembrane region" description="Helical" evidence="6">
    <location>
        <begin position="103"/>
        <end position="120"/>
    </location>
</feature>
<dbReference type="RefSeq" id="WP_163064875.1">
    <property type="nucleotide sequence ID" value="NZ_CP048649.1"/>
</dbReference>
<evidence type="ECO:0000256" key="6">
    <source>
        <dbReference type="SAM" id="Phobius"/>
    </source>
</evidence>
<feature type="transmembrane region" description="Helical" evidence="6">
    <location>
        <begin position="252"/>
        <end position="279"/>
    </location>
</feature>
<dbReference type="InterPro" id="IPR020846">
    <property type="entry name" value="MFS_dom"/>
</dbReference>
<feature type="transmembrane region" description="Helical" evidence="6">
    <location>
        <begin position="348"/>
        <end position="368"/>
    </location>
</feature>
<feature type="domain" description="Major facilitator superfamily (MFS) profile" evidence="7">
    <location>
        <begin position="13"/>
        <end position="407"/>
    </location>
</feature>
<feature type="transmembrane region" description="Helical" evidence="6">
    <location>
        <begin position="141"/>
        <end position="160"/>
    </location>
</feature>
<feature type="transmembrane region" description="Helical" evidence="6">
    <location>
        <begin position="291"/>
        <end position="309"/>
    </location>
</feature>
<dbReference type="PANTHER" id="PTHR11360:SF317">
    <property type="entry name" value="MAJOR FACILITATOR SUPERFAMILY (MFS) PROFILE DOMAIN-CONTAINING PROTEIN-RELATED"/>
    <property type="match status" value="1"/>
</dbReference>
<evidence type="ECO:0000256" key="3">
    <source>
        <dbReference type="ARBA" id="ARBA00022692"/>
    </source>
</evidence>
<evidence type="ECO:0000256" key="2">
    <source>
        <dbReference type="ARBA" id="ARBA00022448"/>
    </source>
</evidence>
<feature type="transmembrane region" description="Helical" evidence="6">
    <location>
        <begin position="47"/>
        <end position="67"/>
    </location>
</feature>
<gene>
    <name evidence="8" type="ORF">Ami103574_00910</name>
</gene>
<dbReference type="Gene3D" id="1.20.1250.20">
    <property type="entry name" value="MFS general substrate transporter like domains"/>
    <property type="match status" value="2"/>
</dbReference>
<dbReference type="AlphaFoldDB" id="A0A858BS67"/>
<dbReference type="InterPro" id="IPR011701">
    <property type="entry name" value="MFS"/>
</dbReference>
<keyword evidence="3 6" id="KW-0812">Transmembrane</keyword>
<keyword evidence="4 6" id="KW-1133">Transmembrane helix</keyword>
<protein>
    <submittedName>
        <fullName evidence="8">OFA family MFS transporter</fullName>
    </submittedName>
</protein>
<evidence type="ECO:0000259" key="7">
    <source>
        <dbReference type="PROSITE" id="PS50850"/>
    </source>
</evidence>
<dbReference type="SUPFAM" id="SSF103473">
    <property type="entry name" value="MFS general substrate transporter"/>
    <property type="match status" value="1"/>
</dbReference>
<keyword evidence="5 6" id="KW-0472">Membrane</keyword>
<feature type="transmembrane region" description="Helical" evidence="6">
    <location>
        <begin position="12"/>
        <end position="35"/>
    </location>
</feature>
<proteinExistence type="predicted"/>
<keyword evidence="2" id="KW-0813">Transport</keyword>
<feature type="transmembrane region" description="Helical" evidence="6">
    <location>
        <begin position="315"/>
        <end position="336"/>
    </location>
</feature>